<keyword evidence="2" id="KW-1003">Cell membrane</keyword>
<dbReference type="KEGG" id="muc:MuYL_2964"/>
<feature type="transmembrane region" description="Helical" evidence="6">
    <location>
        <begin position="21"/>
        <end position="41"/>
    </location>
</feature>
<feature type="transmembrane region" description="Helical" evidence="6">
    <location>
        <begin position="438"/>
        <end position="461"/>
    </location>
</feature>
<proteinExistence type="predicted"/>
<dbReference type="GO" id="GO:0022857">
    <property type="term" value="F:transmembrane transporter activity"/>
    <property type="evidence" value="ECO:0007669"/>
    <property type="project" value="TreeGrafter"/>
</dbReference>
<evidence type="ECO:0000256" key="6">
    <source>
        <dbReference type="SAM" id="Phobius"/>
    </source>
</evidence>
<evidence type="ECO:0000259" key="7">
    <source>
        <dbReference type="Pfam" id="PF02687"/>
    </source>
</evidence>
<dbReference type="Proteomes" id="UP000215002">
    <property type="component" value="Chromosome"/>
</dbReference>
<evidence type="ECO:0000256" key="4">
    <source>
        <dbReference type="ARBA" id="ARBA00022989"/>
    </source>
</evidence>
<dbReference type="OrthoDB" id="1451596at2"/>
<keyword evidence="3 6" id="KW-0812">Transmembrane</keyword>
<feature type="domain" description="ABC3 transporter permease C-terminal" evidence="7">
    <location>
        <begin position="302"/>
        <end position="416"/>
    </location>
</feature>
<evidence type="ECO:0000259" key="8">
    <source>
        <dbReference type="Pfam" id="PF12704"/>
    </source>
</evidence>
<feature type="transmembrane region" description="Helical" evidence="6">
    <location>
        <begin position="738"/>
        <end position="765"/>
    </location>
</feature>
<evidence type="ECO:0000256" key="2">
    <source>
        <dbReference type="ARBA" id="ARBA00022475"/>
    </source>
</evidence>
<dbReference type="PANTHER" id="PTHR30572">
    <property type="entry name" value="MEMBRANE COMPONENT OF TRANSPORTER-RELATED"/>
    <property type="match status" value="1"/>
</dbReference>
<feature type="transmembrane region" description="Helical" evidence="6">
    <location>
        <begin position="352"/>
        <end position="373"/>
    </location>
</feature>
<dbReference type="PANTHER" id="PTHR30572:SF18">
    <property type="entry name" value="ABC-TYPE MACROLIDE FAMILY EXPORT SYSTEM PERMEASE COMPONENT 2"/>
    <property type="match status" value="1"/>
</dbReference>
<dbReference type="GO" id="GO:0005886">
    <property type="term" value="C:plasma membrane"/>
    <property type="evidence" value="ECO:0007669"/>
    <property type="project" value="UniProtKB-SubCell"/>
</dbReference>
<evidence type="ECO:0000313" key="10">
    <source>
        <dbReference type="Proteomes" id="UP000215002"/>
    </source>
</evidence>
<feature type="transmembrane region" description="Helical" evidence="6">
    <location>
        <begin position="694"/>
        <end position="717"/>
    </location>
</feature>
<accession>A0A223NZ48</accession>
<comment type="subcellular location">
    <subcellularLocation>
        <location evidence="1">Cell membrane</location>
        <topology evidence="1">Multi-pass membrane protein</topology>
    </subcellularLocation>
</comment>
<dbReference type="AlphaFoldDB" id="A0A223NZ48"/>
<name>A0A223NZ48_9SPHI</name>
<dbReference type="Pfam" id="PF12704">
    <property type="entry name" value="MacB_PCD"/>
    <property type="match status" value="1"/>
</dbReference>
<feature type="transmembrane region" description="Helical" evidence="6">
    <location>
        <begin position="777"/>
        <end position="796"/>
    </location>
</feature>
<protein>
    <submittedName>
        <fullName evidence="9">Duplicated orphan permease</fullName>
    </submittedName>
</protein>
<dbReference type="InterPro" id="IPR025857">
    <property type="entry name" value="MacB_PCD"/>
</dbReference>
<dbReference type="Pfam" id="PF02687">
    <property type="entry name" value="FtsX"/>
    <property type="match status" value="2"/>
</dbReference>
<evidence type="ECO:0000256" key="1">
    <source>
        <dbReference type="ARBA" id="ARBA00004651"/>
    </source>
</evidence>
<dbReference type="EMBL" id="CP022743">
    <property type="protein sequence ID" value="ASU34851.1"/>
    <property type="molecule type" value="Genomic_DNA"/>
</dbReference>
<gene>
    <name evidence="9" type="ORF">MuYL_2964</name>
</gene>
<feature type="domain" description="MacB-like periplasmic core" evidence="8">
    <location>
        <begin position="20"/>
        <end position="251"/>
    </location>
</feature>
<keyword evidence="4 6" id="KW-1133">Transmembrane helix</keyword>
<evidence type="ECO:0000256" key="3">
    <source>
        <dbReference type="ARBA" id="ARBA00022692"/>
    </source>
</evidence>
<reference evidence="9 10" key="1">
    <citation type="submission" date="2017-08" db="EMBL/GenBank/DDBJ databases">
        <title>Complete genome sequence of Mucilaginibacter sp. strain BJC16-A31.</title>
        <authorList>
            <consortium name="Henan University of Science and Technology"/>
            <person name="You X."/>
        </authorList>
    </citation>
    <scope>NUCLEOTIDE SEQUENCE [LARGE SCALE GENOMIC DNA]</scope>
    <source>
        <strain evidence="9 10">BJC16-A31</strain>
    </source>
</reference>
<sequence>MIGNYFKIAFRSFRQHKLFTVINVIGLSIGISASLVIYLIVHYDLTFDKFHENGERIYRVVTNYTFNGSPNYNSGVTGPLALGVKNEVTGIEESAPFKTFGGQVLIPNGAKATIKFKGENGCIYADQSYFNLFKYKWLAGSAQNSLNNAHQVVLSLDQAKKYFPKLAIEQVLGKEIIYEDTIKTTVTGIIEGFKENTDFTFHDFVSLATLKLNKDSNPDQQDWGSTSSNSQLFIKLAKGTSVQHIEKQLNALLKKHHPPKPENKGTTQAFMLQPLADMHFNDRYYNYDIPIVSRDSLYGLITIAAFLLLLGCINFINLTTAQGSQRAKEIGIRKTLGSTRSQLIGQYLSETFLITVFAIMLAAAMIPVILKVFAGFMPSGLKVDFIHQPHISVFLILLAIVVSLLSGFYPAIVLSAYKPVQVLKNQAVGGKSKTRNAWMRKALTVTQFMIAQFFIMATIMVSKQIYYALHKDLGFKKEAIIYINTPWNDKNPGNKMVFLDKVRSIPQVELTALGGDIPSSNGWNSRNVTYRDGKKEIKSELQTKSGDENYIKVYKIKLLAGRNIQLSDSATGILINQTYTQFLGFKTPQQALGKFIDFNEKQKMQVVGVIGDFHQGSLHAPIKPMSIYPDYKWNFNTLHIALKPQTDNGNDWKKGIASIQKAWNEVYPGIDFESTFFDETIAKLYDAEQKFSTLLAWATGLCIFISCLGLLGLAIYTSNQRTKEIGVRKVLGASVTQIVALLSTELVWLILLAFVLITPVAWYAINQWMRNFADRTTISWWIFALSGAGMLLAAVFTSSFQTVKAAIANPVKSLRSE</sequence>
<feature type="domain" description="ABC3 transporter permease C-terminal" evidence="7">
    <location>
        <begin position="700"/>
        <end position="809"/>
    </location>
</feature>
<evidence type="ECO:0000256" key="5">
    <source>
        <dbReference type="ARBA" id="ARBA00023136"/>
    </source>
</evidence>
<feature type="transmembrane region" description="Helical" evidence="6">
    <location>
        <begin position="393"/>
        <end position="417"/>
    </location>
</feature>
<keyword evidence="10" id="KW-1185">Reference proteome</keyword>
<dbReference type="RefSeq" id="WP_094571143.1">
    <property type="nucleotide sequence ID" value="NZ_CP022743.1"/>
</dbReference>
<keyword evidence="5 6" id="KW-0472">Membrane</keyword>
<dbReference type="InterPro" id="IPR003838">
    <property type="entry name" value="ABC3_permease_C"/>
</dbReference>
<feature type="transmembrane region" description="Helical" evidence="6">
    <location>
        <begin position="297"/>
        <end position="318"/>
    </location>
</feature>
<dbReference type="InterPro" id="IPR050250">
    <property type="entry name" value="Macrolide_Exporter_MacB"/>
</dbReference>
<organism evidence="9 10">
    <name type="scientific">Mucilaginibacter xinganensis</name>
    <dbReference type="NCBI Taxonomy" id="1234841"/>
    <lineage>
        <taxon>Bacteria</taxon>
        <taxon>Pseudomonadati</taxon>
        <taxon>Bacteroidota</taxon>
        <taxon>Sphingobacteriia</taxon>
        <taxon>Sphingobacteriales</taxon>
        <taxon>Sphingobacteriaceae</taxon>
        <taxon>Mucilaginibacter</taxon>
    </lineage>
</organism>
<evidence type="ECO:0000313" key="9">
    <source>
        <dbReference type="EMBL" id="ASU34851.1"/>
    </source>
</evidence>